<dbReference type="InterPro" id="IPR045351">
    <property type="entry name" value="DUF6531"/>
</dbReference>
<dbReference type="Pfam" id="PF25023">
    <property type="entry name" value="TEN_YD-shell"/>
    <property type="match status" value="3"/>
</dbReference>
<feature type="region of interest" description="Disordered" evidence="2">
    <location>
        <begin position="66"/>
        <end position="85"/>
    </location>
</feature>
<dbReference type="EMBL" id="JAAGMQ010000110">
    <property type="protein sequence ID" value="NEC32369.1"/>
    <property type="molecule type" value="Genomic_DNA"/>
</dbReference>
<dbReference type="Pfam" id="PF20148">
    <property type="entry name" value="DUF6531"/>
    <property type="match status" value="1"/>
</dbReference>
<dbReference type="InterPro" id="IPR022385">
    <property type="entry name" value="Rhs_assc_core"/>
</dbReference>
<feature type="region of interest" description="Disordered" evidence="2">
    <location>
        <begin position="577"/>
        <end position="597"/>
    </location>
</feature>
<sequence>MGAATDAVTAEHTSKPLRPAKPMTPEQRRTQLDRDRLLREQFPHLKSSQRTLDDRARGRLDAVIESGGRSAKTRSAGAKGASPMVRADTLPELSRKRSSGDAAAAEAPTVVRHDFPPPANPRLSMLARPGQTVWGVSFDWSGGTPQGQFYGPMFLQLDLYRASDNKLIATRNYDTDDLGLTGGDTSGFCVQWIIKNVSKQCGFTVYDGVLLTQPAKAYYAKVSWTTAVTYSCEQVEGEPEGTCQYIYRPHEWGSKTTSPSGAAWTTPGVPGSMAGNCTCSYQVRVADPVNTATGAVVESVTDATVPGKGLPLSVDRHYASDATDTTTLLGKGWRLGFESELAIAADEVTLTDADGAKVTFAKEADGTYSAPTPVRYTLSPVGGGGFTVTSLDQTRRTFDADGRLTGWTDSTGKGLSLEYTSGKLTGMTDASGRRSSLRVDATTGLLASVTLADGREVSYTYTTGQLASVTGVDGGVTQYTYVSGRLATVVDPNGKTVTRNTYDADTGRISRQVDALGGTFDFSWEPDPDLPAGSGEARMTDPAGGIWSDVYQAGVLMRSYRPEGSSSDRVYDTDLNTRTETDGRNIPTAGTFDDRGNLTARTRGGVTQKFTFDTVDRLETVTDGRGATTTIEYDETSGLPKKTTGPAGGSSFTYTDDGQLETATSPGGGVTRYDYTDHGLLASVTRPEGGKTTYTYDGVGQLKTKTDPRGNTEGADATAYTTVYAYDDQGRLKTVTDPKGNATAYTYDDNGNVKTVTDAKQGVTAYEYNAANQVTKVTDPAGKSRTKSYDSRGNLTEEVDETGRKTTYRYDGAGRRASMTSPRGNVPGAEPAEFTTTYGYDDNGNLTETVGPDGGLTTTDYDDLNRPVEVTDPMGRVTLTEYDANDNVTKVTNPLGKATTYTYTPADRVETVTNPLGKVHTYGYDADGNQILSRTPLGRKTTWTYDLDGRMTTSVDPRGYYTGYDPARYTTHYRYDAAGNPTTVTDPLGNVTTTEYDTLGRVSARIDAEEHAIRYGYDELGRPTKVTAADGGVTGYGYDAAGNVKTRTDANQHTTTYGYDAAHRLASVTDPLDHTITYGYDQDGNRNSTTNARGAVATTTFNANNWPTEVDYSDATPDVTYTYYGDGSRKTITDATGTRDLTYFADGQLKTVSKQGQSTGFTYGYDDAGRLTSRAYPDGRETTYTYNNDGLRDSSTTDGATTAYAYDYAGALLRTTLPDANGHQEQRAYDRAGRLTKVSTAKDTAVLSSWTATLDPVGRPTRVDSARGATAASEYFTYDHSGRLLTECTSPTKADVCPAGAPTTTYAYDKVGNRKTETSGTSAINFTYDDADRLTSRVSGSSTIAVKSDPDGNLIEYGAWSYTYDAENNLTSATNSTPTTSKYVYDADGLRTKATQPDGTQIRDVTWDLNYDDGLPRVASEHNAGGYRIADYRYNPEGQIEAETTAAGAFYHHHDTLGSVTDITSATGALQIKYDYTAFGNLTTTNVGTDLGSNRFTFTGEYKEPTTGIAGYYLRARDYNPAMGRFLSPDPIRMRPTEPYESTYTYAGNAPTWLTDPSGKSPCPPGSLPVSGSICTHSGPLSSEADESAKELGVEWVSGWGSADRYYGPGSVLVEELRRDHSMETVRFRIGLQISQGITQGKTSYSVFSEGYGRIAQDLLTTTGLLQPNNPAYGSDTAAFIGSYTVNWQRNGRTGSAYGAAVPVDLSVVNETDLTSLTHLPGPLQGFLETCVGGPLDWFANLGGQGPFRRITQHLNWSEWIYPAA</sequence>
<dbReference type="SUPFAM" id="SSF50960">
    <property type="entry name" value="TolB, C-terminal domain"/>
    <property type="match status" value="1"/>
</dbReference>
<keyword evidence="1" id="KW-0677">Repeat</keyword>
<evidence type="ECO:0000313" key="6">
    <source>
        <dbReference type="Proteomes" id="UP000475666"/>
    </source>
</evidence>
<reference evidence="5 6" key="1">
    <citation type="submission" date="2020-01" db="EMBL/GenBank/DDBJ databases">
        <title>Insect and environment-associated Actinomycetes.</title>
        <authorList>
            <person name="Currrie C."/>
            <person name="Chevrette M."/>
            <person name="Carlson C."/>
            <person name="Stubbendieck R."/>
            <person name="Wendt-Pienkowski E."/>
        </authorList>
    </citation>
    <scope>NUCLEOTIDE SEQUENCE [LARGE SCALE GENOMIC DNA]</scope>
    <source>
        <strain evidence="5 6">SID7739</strain>
    </source>
</reference>
<dbReference type="PANTHER" id="PTHR32305:SF15">
    <property type="entry name" value="PROTEIN RHSA-RELATED"/>
    <property type="match status" value="1"/>
</dbReference>
<feature type="region of interest" description="Disordered" evidence="2">
    <location>
        <begin position="1"/>
        <end position="56"/>
    </location>
</feature>
<protein>
    <submittedName>
        <fullName evidence="5">RHS repeat protein</fullName>
    </submittedName>
</protein>
<dbReference type="NCBIfam" id="TIGR03696">
    <property type="entry name" value="Rhs_assc_core"/>
    <property type="match status" value="1"/>
</dbReference>
<feature type="region of interest" description="Disordered" evidence="2">
    <location>
        <begin position="636"/>
        <end position="671"/>
    </location>
</feature>
<proteinExistence type="predicted"/>
<dbReference type="Pfam" id="PF05593">
    <property type="entry name" value="RHS_repeat"/>
    <property type="match status" value="8"/>
</dbReference>
<name>A0A6G3T6K7_9ACTN</name>
<dbReference type="RefSeq" id="WP_164270967.1">
    <property type="nucleotide sequence ID" value="NZ_JAAGMQ010000110.1"/>
</dbReference>
<dbReference type="NCBIfam" id="TIGR01643">
    <property type="entry name" value="YD_repeat_2x"/>
    <property type="match status" value="13"/>
</dbReference>
<dbReference type="InterPro" id="IPR050708">
    <property type="entry name" value="T6SS_VgrG/RHS"/>
</dbReference>
<feature type="compositionally biased region" description="Polar residues" evidence="2">
    <location>
        <begin position="836"/>
        <end position="848"/>
    </location>
</feature>
<feature type="region of interest" description="Disordered" evidence="2">
    <location>
        <begin position="93"/>
        <end position="118"/>
    </location>
</feature>
<dbReference type="PANTHER" id="PTHR32305">
    <property type="match status" value="1"/>
</dbReference>
<dbReference type="InterPro" id="IPR006530">
    <property type="entry name" value="YD"/>
</dbReference>
<comment type="caution">
    <text evidence="5">The sequence shown here is derived from an EMBL/GenBank/DDBJ whole genome shotgun (WGS) entry which is preliminary data.</text>
</comment>
<evidence type="ECO:0000259" key="3">
    <source>
        <dbReference type="Pfam" id="PF20148"/>
    </source>
</evidence>
<feature type="domain" description="Teneurin-like YD-shell" evidence="4">
    <location>
        <begin position="1049"/>
        <end position="1213"/>
    </location>
</feature>
<dbReference type="InterPro" id="IPR031325">
    <property type="entry name" value="RHS_repeat"/>
</dbReference>
<feature type="region of interest" description="Disordered" evidence="2">
    <location>
        <begin position="836"/>
        <end position="867"/>
    </location>
</feature>
<dbReference type="Gene3D" id="2.180.10.10">
    <property type="entry name" value="RHS repeat-associated core"/>
    <property type="match status" value="5"/>
</dbReference>
<evidence type="ECO:0000259" key="4">
    <source>
        <dbReference type="Pfam" id="PF25023"/>
    </source>
</evidence>
<feature type="compositionally biased region" description="Polar residues" evidence="2">
    <location>
        <begin position="650"/>
        <end position="665"/>
    </location>
</feature>
<feature type="domain" description="Teneurin-like YD-shell" evidence="4">
    <location>
        <begin position="1224"/>
        <end position="1551"/>
    </location>
</feature>
<dbReference type="InterPro" id="IPR056823">
    <property type="entry name" value="TEN-like_YD-shell"/>
</dbReference>
<accession>A0A6G3T6K7</accession>
<evidence type="ECO:0000256" key="2">
    <source>
        <dbReference type="SAM" id="MobiDB-lite"/>
    </source>
</evidence>
<feature type="compositionally biased region" description="Basic and acidic residues" evidence="2">
    <location>
        <begin position="26"/>
        <end position="43"/>
    </location>
</feature>
<organism evidence="5 6">
    <name type="scientific">Streptomyces rubrogriseus</name>
    <dbReference type="NCBI Taxonomy" id="194673"/>
    <lineage>
        <taxon>Bacteria</taxon>
        <taxon>Bacillati</taxon>
        <taxon>Actinomycetota</taxon>
        <taxon>Actinomycetes</taxon>
        <taxon>Kitasatosporales</taxon>
        <taxon>Streptomycetaceae</taxon>
        <taxon>Streptomyces</taxon>
        <taxon>Streptomyces violaceoruber group</taxon>
    </lineage>
</organism>
<evidence type="ECO:0000256" key="1">
    <source>
        <dbReference type="ARBA" id="ARBA00022737"/>
    </source>
</evidence>
<dbReference type="Proteomes" id="UP000475666">
    <property type="component" value="Unassembled WGS sequence"/>
</dbReference>
<feature type="domain" description="DUF6531" evidence="3">
    <location>
        <begin position="287"/>
        <end position="360"/>
    </location>
</feature>
<evidence type="ECO:0000313" key="5">
    <source>
        <dbReference type="EMBL" id="NEC32369.1"/>
    </source>
</evidence>
<gene>
    <name evidence="5" type="ORF">G3I66_04100</name>
</gene>
<feature type="domain" description="Teneurin-like YD-shell" evidence="4">
    <location>
        <begin position="587"/>
        <end position="709"/>
    </location>
</feature>